<proteinExistence type="predicted"/>
<evidence type="ECO:0000313" key="4">
    <source>
        <dbReference type="Proteomes" id="UP000001514"/>
    </source>
</evidence>
<dbReference type="KEGG" id="smo:SELMODRAFT_160466"/>
<dbReference type="PROSITE" id="PS50897">
    <property type="entry name" value="CTLH"/>
    <property type="match status" value="1"/>
</dbReference>
<dbReference type="AlphaFoldDB" id="D8RDI8"/>
<dbReference type="Gramene" id="EFJ08976">
    <property type="protein sequence ID" value="EFJ08976"/>
    <property type="gene ID" value="SELMODRAFT_160466"/>
</dbReference>
<dbReference type="SMART" id="SM00757">
    <property type="entry name" value="CRA"/>
    <property type="match status" value="1"/>
</dbReference>
<evidence type="ECO:0000313" key="2">
    <source>
        <dbReference type="EMBL" id="EFJ08976.1"/>
    </source>
</evidence>
<dbReference type="Pfam" id="PF10607">
    <property type="entry name" value="CTLH"/>
    <property type="match status" value="1"/>
</dbReference>
<name>D8RDI8_SELML</name>
<dbReference type="InterPro" id="IPR006595">
    <property type="entry name" value="CTLH_C"/>
</dbReference>
<dbReference type="Gramene" id="EFJ30031">
    <property type="protein sequence ID" value="EFJ30031"/>
    <property type="gene ID" value="SELMODRAFT_145745"/>
</dbReference>
<dbReference type="GO" id="GO:0043161">
    <property type="term" value="P:proteasome-mediated ubiquitin-dependent protein catabolic process"/>
    <property type="evidence" value="ECO:0000318"/>
    <property type="project" value="GO_Central"/>
</dbReference>
<organism evidence="4">
    <name type="scientific">Selaginella moellendorffii</name>
    <name type="common">Spikemoss</name>
    <dbReference type="NCBI Taxonomy" id="88036"/>
    <lineage>
        <taxon>Eukaryota</taxon>
        <taxon>Viridiplantae</taxon>
        <taxon>Streptophyta</taxon>
        <taxon>Embryophyta</taxon>
        <taxon>Tracheophyta</taxon>
        <taxon>Lycopodiopsida</taxon>
        <taxon>Selaginellales</taxon>
        <taxon>Selaginellaceae</taxon>
        <taxon>Selaginella</taxon>
    </lineage>
</organism>
<feature type="domain" description="CTLH" evidence="1">
    <location>
        <begin position="48"/>
        <end position="105"/>
    </location>
</feature>
<dbReference type="Proteomes" id="UP000001514">
    <property type="component" value="Unassembled WGS sequence"/>
</dbReference>
<dbReference type="InParanoid" id="D8RDI8"/>
<evidence type="ECO:0000259" key="1">
    <source>
        <dbReference type="PROSITE" id="PS50897"/>
    </source>
</evidence>
<dbReference type="InterPro" id="IPR013144">
    <property type="entry name" value="CRA_dom"/>
</dbReference>
<protein>
    <recommendedName>
        <fullName evidence="1">CTLH domain-containing protein</fullName>
    </recommendedName>
</protein>
<gene>
    <name evidence="3" type="ORF">SELMODRAFT_145745</name>
    <name evidence="2" type="ORF">SELMODRAFT_160466</name>
</gene>
<evidence type="ECO:0000313" key="3">
    <source>
        <dbReference type="EMBL" id="EFJ30031.1"/>
    </source>
</evidence>
<dbReference type="EMBL" id="GL377576">
    <property type="protein sequence ID" value="EFJ30031.1"/>
    <property type="molecule type" value="Genomic_DNA"/>
</dbReference>
<dbReference type="HOGENOM" id="CLU_073203_3_0_1"/>
<sequence>MDVENVKVDDNDVKKVLLGYLVHNCFKETAEAFIASTEMNCSADFSMDIDRRKPIYNHVMGGEPLKAIDLTNGVAPGLLLDNKDLHFDLLTLHFIELVRSRNAIGALEFAQRELTPFGKEKHYVDKLQDCMALLAYSEPETSPLFSLLSVDYRQNIADMLNRALLDHGKLPSYTSMERLLQQFTLVSQRLQQEQGGKDLHASFTLRTFLA</sequence>
<dbReference type="KEGG" id="smo:SELMODRAFT_145745"/>
<dbReference type="eggNOG" id="KOG2659">
    <property type="taxonomic scope" value="Eukaryota"/>
</dbReference>
<dbReference type="PROSITE" id="PS50896">
    <property type="entry name" value="LISH"/>
    <property type="match status" value="1"/>
</dbReference>
<dbReference type="GO" id="GO:0005634">
    <property type="term" value="C:nucleus"/>
    <property type="evidence" value="ECO:0000318"/>
    <property type="project" value="GO_Central"/>
</dbReference>
<dbReference type="OMA" id="DSECHSM"/>
<dbReference type="SMART" id="SM00668">
    <property type="entry name" value="CTLH"/>
    <property type="match status" value="1"/>
</dbReference>
<dbReference type="EMBL" id="GL377667">
    <property type="protein sequence ID" value="EFJ08976.1"/>
    <property type="molecule type" value="Genomic_DNA"/>
</dbReference>
<dbReference type="PANTHER" id="PTHR12864">
    <property type="entry name" value="RAN BINDING PROTEIN 9-RELATED"/>
    <property type="match status" value="1"/>
</dbReference>
<dbReference type="InterPro" id="IPR024964">
    <property type="entry name" value="CTLH/CRA"/>
</dbReference>
<dbReference type="InterPro" id="IPR006594">
    <property type="entry name" value="LisH"/>
</dbReference>
<dbReference type="GO" id="GO:0005737">
    <property type="term" value="C:cytoplasm"/>
    <property type="evidence" value="ECO:0000318"/>
    <property type="project" value="GO_Central"/>
</dbReference>
<dbReference type="STRING" id="88036.D8RDI8"/>
<dbReference type="OrthoDB" id="2415936at2759"/>
<accession>D8RDI8</accession>
<dbReference type="InterPro" id="IPR050618">
    <property type="entry name" value="Ubq-SigPath_Reg"/>
</dbReference>
<reference evidence="3 4" key="1">
    <citation type="journal article" date="2011" name="Science">
        <title>The Selaginella genome identifies genetic changes associated with the evolution of vascular plants.</title>
        <authorList>
            <person name="Banks J.A."/>
            <person name="Nishiyama T."/>
            <person name="Hasebe M."/>
            <person name="Bowman J.L."/>
            <person name="Gribskov M."/>
            <person name="dePamphilis C."/>
            <person name="Albert V.A."/>
            <person name="Aono N."/>
            <person name="Aoyama T."/>
            <person name="Ambrose B.A."/>
            <person name="Ashton N.W."/>
            <person name="Axtell M.J."/>
            <person name="Barker E."/>
            <person name="Barker M.S."/>
            <person name="Bennetzen J.L."/>
            <person name="Bonawitz N.D."/>
            <person name="Chapple C."/>
            <person name="Cheng C."/>
            <person name="Correa L.G."/>
            <person name="Dacre M."/>
            <person name="DeBarry J."/>
            <person name="Dreyer I."/>
            <person name="Elias M."/>
            <person name="Engstrom E.M."/>
            <person name="Estelle M."/>
            <person name="Feng L."/>
            <person name="Finet C."/>
            <person name="Floyd S.K."/>
            <person name="Frommer W.B."/>
            <person name="Fujita T."/>
            <person name="Gramzow L."/>
            <person name="Gutensohn M."/>
            <person name="Harholt J."/>
            <person name="Hattori M."/>
            <person name="Heyl A."/>
            <person name="Hirai T."/>
            <person name="Hiwatashi Y."/>
            <person name="Ishikawa M."/>
            <person name="Iwata M."/>
            <person name="Karol K.G."/>
            <person name="Koehler B."/>
            <person name="Kolukisaoglu U."/>
            <person name="Kubo M."/>
            <person name="Kurata T."/>
            <person name="Lalonde S."/>
            <person name="Li K."/>
            <person name="Li Y."/>
            <person name="Litt A."/>
            <person name="Lyons E."/>
            <person name="Manning G."/>
            <person name="Maruyama T."/>
            <person name="Michael T.P."/>
            <person name="Mikami K."/>
            <person name="Miyazaki S."/>
            <person name="Morinaga S."/>
            <person name="Murata T."/>
            <person name="Mueller-Roeber B."/>
            <person name="Nelson D.R."/>
            <person name="Obara M."/>
            <person name="Oguri Y."/>
            <person name="Olmstead R.G."/>
            <person name="Onodera N."/>
            <person name="Petersen B.L."/>
            <person name="Pils B."/>
            <person name="Prigge M."/>
            <person name="Rensing S.A."/>
            <person name="Riano-Pachon D.M."/>
            <person name="Roberts A.W."/>
            <person name="Sato Y."/>
            <person name="Scheller H.V."/>
            <person name="Schulz B."/>
            <person name="Schulz C."/>
            <person name="Shakirov E.V."/>
            <person name="Shibagaki N."/>
            <person name="Shinohara N."/>
            <person name="Shippen D.E."/>
            <person name="Soerensen I."/>
            <person name="Sotooka R."/>
            <person name="Sugimoto N."/>
            <person name="Sugita M."/>
            <person name="Sumikawa N."/>
            <person name="Tanurdzic M."/>
            <person name="Theissen G."/>
            <person name="Ulvskov P."/>
            <person name="Wakazuki S."/>
            <person name="Weng J.K."/>
            <person name="Willats W.W."/>
            <person name="Wipf D."/>
            <person name="Wolf P.G."/>
            <person name="Yang L."/>
            <person name="Zimmer A.D."/>
            <person name="Zhu Q."/>
            <person name="Mitros T."/>
            <person name="Hellsten U."/>
            <person name="Loque D."/>
            <person name="Otillar R."/>
            <person name="Salamov A."/>
            <person name="Schmutz J."/>
            <person name="Shapiro H."/>
            <person name="Lindquist E."/>
            <person name="Lucas S."/>
            <person name="Rokhsar D."/>
            <person name="Grigoriev I.V."/>
        </authorList>
    </citation>
    <scope>NUCLEOTIDE SEQUENCE [LARGE SCALE GENOMIC DNA]</scope>
</reference>
<keyword evidence="4" id="KW-1185">Reference proteome</keyword>